<evidence type="ECO:0000313" key="5">
    <source>
        <dbReference type="Proteomes" id="UP001140949"/>
    </source>
</evidence>
<keyword evidence="5" id="KW-1185">Reference proteome</keyword>
<sequence>MKRWKKKSTAIEENLSVNDWDIYREVTIPSHGRVLGLGGGLKGKDLYSSGQSCNKRRCVEREENHQQLKDELKDVKGQLSTLQEQVQMLLNNIQNSDHSARQSPYADNVGSNGSDANLSDDVEE</sequence>
<dbReference type="Proteomes" id="UP001140949">
    <property type="component" value="Unassembled WGS sequence"/>
</dbReference>
<evidence type="ECO:0000313" key="3">
    <source>
        <dbReference type="EMBL" id="KAJ6806801.1"/>
    </source>
</evidence>
<evidence type="ECO:0000256" key="1">
    <source>
        <dbReference type="SAM" id="Coils"/>
    </source>
</evidence>
<dbReference type="EMBL" id="JANAVB010034417">
    <property type="protein sequence ID" value="KAJ6806801.1"/>
    <property type="molecule type" value="Genomic_DNA"/>
</dbReference>
<evidence type="ECO:0000313" key="4">
    <source>
        <dbReference type="EMBL" id="KAJ6826006.1"/>
    </source>
</evidence>
<reference evidence="4" key="2">
    <citation type="submission" date="2023-04" db="EMBL/GenBank/DDBJ databases">
        <authorList>
            <person name="Bruccoleri R.E."/>
            <person name="Oakeley E.J."/>
            <person name="Faust A.-M."/>
            <person name="Dessus-Babus S."/>
            <person name="Altorfer M."/>
            <person name="Burckhardt D."/>
            <person name="Oertli M."/>
            <person name="Naumann U."/>
            <person name="Petersen F."/>
            <person name="Wong J."/>
        </authorList>
    </citation>
    <scope>NUCLEOTIDE SEQUENCE</scope>
    <source>
        <strain evidence="4">GSM-AAB239-AS_SAM_17_03QT</strain>
        <tissue evidence="4">Leaf</tissue>
    </source>
</reference>
<organism evidence="4 5">
    <name type="scientific">Iris pallida</name>
    <name type="common">Sweet iris</name>
    <dbReference type="NCBI Taxonomy" id="29817"/>
    <lineage>
        <taxon>Eukaryota</taxon>
        <taxon>Viridiplantae</taxon>
        <taxon>Streptophyta</taxon>
        <taxon>Embryophyta</taxon>
        <taxon>Tracheophyta</taxon>
        <taxon>Spermatophyta</taxon>
        <taxon>Magnoliopsida</taxon>
        <taxon>Liliopsida</taxon>
        <taxon>Asparagales</taxon>
        <taxon>Iridaceae</taxon>
        <taxon>Iridoideae</taxon>
        <taxon>Irideae</taxon>
        <taxon>Iris</taxon>
    </lineage>
</organism>
<accession>A0AAX6GB75</accession>
<name>A0AAX6GB75_IRIPA</name>
<keyword evidence="1" id="KW-0175">Coiled coil</keyword>
<feature type="region of interest" description="Disordered" evidence="2">
    <location>
        <begin position="93"/>
        <end position="124"/>
    </location>
</feature>
<proteinExistence type="predicted"/>
<evidence type="ECO:0000256" key="2">
    <source>
        <dbReference type="SAM" id="MobiDB-lite"/>
    </source>
</evidence>
<comment type="caution">
    <text evidence="4">The sequence shown here is derived from an EMBL/GenBank/DDBJ whole genome shotgun (WGS) entry which is preliminary data.</text>
</comment>
<dbReference type="EMBL" id="JANAVB010021254">
    <property type="protein sequence ID" value="KAJ6826006.1"/>
    <property type="molecule type" value="Genomic_DNA"/>
</dbReference>
<reference evidence="4" key="1">
    <citation type="journal article" date="2023" name="GigaByte">
        <title>Genome assembly of the bearded iris, Iris pallida Lam.</title>
        <authorList>
            <person name="Bruccoleri R.E."/>
            <person name="Oakeley E.J."/>
            <person name="Faust A.M.E."/>
            <person name="Altorfer M."/>
            <person name="Dessus-Babus S."/>
            <person name="Burckhardt D."/>
            <person name="Oertli M."/>
            <person name="Naumann U."/>
            <person name="Petersen F."/>
            <person name="Wong J."/>
        </authorList>
    </citation>
    <scope>NUCLEOTIDE SEQUENCE</scope>
    <source>
        <strain evidence="4">GSM-AAB239-AS_SAM_17_03QT</strain>
    </source>
</reference>
<dbReference type="AlphaFoldDB" id="A0AAX6GB75"/>
<feature type="coiled-coil region" evidence="1">
    <location>
        <begin position="58"/>
        <end position="92"/>
    </location>
</feature>
<protein>
    <submittedName>
        <fullName evidence="4">Uncharacterized protein</fullName>
    </submittedName>
</protein>
<gene>
    <name evidence="3" type="ORF">M6B38_105650</name>
    <name evidence="4" type="ORF">M6B38_374455</name>
</gene>